<dbReference type="CDD" id="cd08897">
    <property type="entry name" value="SRPBCC_CalC_Aha1-like_4"/>
    <property type="match status" value="1"/>
</dbReference>
<name>A0A5C7AZW6_9BACT</name>
<evidence type="ECO:0000256" key="1">
    <source>
        <dbReference type="ARBA" id="ARBA00006817"/>
    </source>
</evidence>
<evidence type="ECO:0000313" key="4">
    <source>
        <dbReference type="Proteomes" id="UP000321935"/>
    </source>
</evidence>
<dbReference type="RefSeq" id="WP_146914340.1">
    <property type="nucleotide sequence ID" value="NZ_VORW01000001.1"/>
</dbReference>
<sequence length="302" mass="34899">MTTTQKTKITVKSIVDAPLEKVWDYFTQPKHIIHWNNASPDWHTPRAENDLQPGGSFTSRMEAKDGSMGFDFGGVYQEVEKHSFYSYIMEDGRYAKVSFRKVPDGVEVTETFDAEMENPVEMQKNGWQSILDNFKTYTESEAKLVRLHFEILIQNTPKEVYRMMLEKPTYEEWTDVFSPGSTYIGTWEKGSKILFVSLGEEGNQNGLVSKVIKNIPNKHIDVEHLGELKEGVEIMEGKEVEMWKGAHEKYTFEEKGENTLLLIDLDSSMEFDEYFTGIWPKALRKLKEICEIKHEKKSQIAG</sequence>
<dbReference type="Proteomes" id="UP000321935">
    <property type="component" value="Unassembled WGS sequence"/>
</dbReference>
<dbReference type="EMBL" id="VORW01000001">
    <property type="protein sequence ID" value="TXE14081.1"/>
    <property type="molecule type" value="Genomic_DNA"/>
</dbReference>
<comment type="similarity">
    <text evidence="1">Belongs to the AHA1 family.</text>
</comment>
<dbReference type="InterPro" id="IPR013538">
    <property type="entry name" value="ASHA1/2-like_C"/>
</dbReference>
<reference evidence="3 4" key="1">
    <citation type="submission" date="2019-08" db="EMBL/GenBank/DDBJ databases">
        <title>Genomes sequence of Algoriphagus aquimarinus ACAM450.</title>
        <authorList>
            <person name="Bowman J.P."/>
        </authorList>
    </citation>
    <scope>NUCLEOTIDE SEQUENCE [LARGE SCALE GENOMIC DNA]</scope>
    <source>
        <strain evidence="3 4">ACAM 450</strain>
    </source>
</reference>
<dbReference type="AlphaFoldDB" id="A0A5C7AZW6"/>
<dbReference type="Gene3D" id="3.30.530.20">
    <property type="match status" value="2"/>
</dbReference>
<comment type="caution">
    <text evidence="3">The sequence shown here is derived from an EMBL/GenBank/DDBJ whole genome shotgun (WGS) entry which is preliminary data.</text>
</comment>
<accession>A0A5C7AZW6</accession>
<dbReference type="SUPFAM" id="SSF55961">
    <property type="entry name" value="Bet v1-like"/>
    <property type="match status" value="2"/>
</dbReference>
<proteinExistence type="inferred from homology"/>
<dbReference type="InterPro" id="IPR023393">
    <property type="entry name" value="START-like_dom_sf"/>
</dbReference>
<protein>
    <recommendedName>
        <fullName evidence="2">Activator of Hsp90 ATPase homologue 1/2-like C-terminal domain-containing protein</fullName>
    </recommendedName>
</protein>
<organism evidence="3 4">
    <name type="scientific">Algoriphagus aquimarinus</name>
    <dbReference type="NCBI Taxonomy" id="237018"/>
    <lineage>
        <taxon>Bacteria</taxon>
        <taxon>Pseudomonadati</taxon>
        <taxon>Bacteroidota</taxon>
        <taxon>Cytophagia</taxon>
        <taxon>Cytophagales</taxon>
        <taxon>Cyclobacteriaceae</taxon>
        <taxon>Algoriphagus</taxon>
    </lineage>
</organism>
<dbReference type="Pfam" id="PF08327">
    <property type="entry name" value="AHSA1"/>
    <property type="match status" value="1"/>
</dbReference>
<evidence type="ECO:0000313" key="3">
    <source>
        <dbReference type="EMBL" id="TXE14081.1"/>
    </source>
</evidence>
<gene>
    <name evidence="3" type="ORF">ESV85_00540</name>
</gene>
<evidence type="ECO:0000259" key="2">
    <source>
        <dbReference type="Pfam" id="PF08327"/>
    </source>
</evidence>
<dbReference type="OrthoDB" id="384974at2"/>
<feature type="domain" description="Activator of Hsp90 ATPase homologue 1/2-like C-terminal" evidence="2">
    <location>
        <begin position="16"/>
        <end position="138"/>
    </location>
</feature>